<dbReference type="GO" id="GO:0016020">
    <property type="term" value="C:membrane"/>
    <property type="evidence" value="ECO:0007669"/>
    <property type="project" value="InterPro"/>
</dbReference>
<evidence type="ECO:0000256" key="2">
    <source>
        <dbReference type="ARBA" id="ARBA00022448"/>
    </source>
</evidence>
<dbReference type="EMBL" id="FRCX01000010">
    <property type="protein sequence ID" value="SHN39685.1"/>
    <property type="molecule type" value="Genomic_DNA"/>
</dbReference>
<proteinExistence type="inferred from homology"/>
<dbReference type="InterPro" id="IPR006143">
    <property type="entry name" value="RND_pump_MFP"/>
</dbReference>
<dbReference type="Gene3D" id="2.40.420.20">
    <property type="match status" value="1"/>
</dbReference>
<organism evidence="5 6">
    <name type="scientific">Duganella sacchari</name>
    <dbReference type="NCBI Taxonomy" id="551987"/>
    <lineage>
        <taxon>Bacteria</taxon>
        <taxon>Pseudomonadati</taxon>
        <taxon>Pseudomonadota</taxon>
        <taxon>Betaproteobacteria</taxon>
        <taxon>Burkholderiales</taxon>
        <taxon>Oxalobacteraceae</taxon>
        <taxon>Telluria group</taxon>
        <taxon>Duganella</taxon>
    </lineage>
</organism>
<comment type="similarity">
    <text evidence="1">Belongs to the membrane fusion protein (MFP) (TC 8.A.1) family.</text>
</comment>
<sequence>MDMKSRSIAIAALALAAAVVIAYELSPHHPAQAATQPPAGMAAPSNPDELQYPNGAAQLEMIRAQVMPAVAVPAGDTLSARVVYDEDVTARLGASVAGRVVAIKAAPGDKVRSGQVLAEIDSADFGAALADLSKAQADEERKRQVFERARDLVPGEAIASKDWEAAQADYAQARAETVRAAQRVKNINPYGARGQGQHLALASPMDGVVAERTVTPALDVGPGMAAPMFVVTNPKRLWLLIDVPESMLARITLGSGVDVESDAYPGEHFKAAITQLGQTVDPNTRRVVVRARVDNPAGKLLPEMFVRSTLLHEQGSAVRVPNSALVNRGLYNYIFVQTGKGHFQRRQVKMLTHGGDASYLGEGVKGGENIVTSGALLLDAEMGARAGSAP</sequence>
<dbReference type="Gene3D" id="1.10.287.470">
    <property type="entry name" value="Helix hairpin bin"/>
    <property type="match status" value="1"/>
</dbReference>
<dbReference type="Proteomes" id="UP000184339">
    <property type="component" value="Unassembled WGS sequence"/>
</dbReference>
<dbReference type="Gene3D" id="2.40.50.100">
    <property type="match status" value="1"/>
</dbReference>
<dbReference type="PANTHER" id="PTHR30097">
    <property type="entry name" value="CATION EFFLUX SYSTEM PROTEIN CUSB"/>
    <property type="match status" value="1"/>
</dbReference>
<keyword evidence="6" id="KW-1185">Reference proteome</keyword>
<gene>
    <name evidence="5" type="ORF">SAMN05192549_11044</name>
</gene>
<dbReference type="Pfam" id="PF25954">
    <property type="entry name" value="Beta-barrel_RND_2"/>
    <property type="match status" value="1"/>
</dbReference>
<dbReference type="InterPro" id="IPR058792">
    <property type="entry name" value="Beta-barrel_RND_2"/>
</dbReference>
<reference evidence="6" key="1">
    <citation type="submission" date="2016-11" db="EMBL/GenBank/DDBJ databases">
        <authorList>
            <person name="Varghese N."/>
            <person name="Submissions S."/>
        </authorList>
    </citation>
    <scope>NUCLEOTIDE SEQUENCE [LARGE SCALE GENOMIC DNA]</scope>
    <source>
        <strain evidence="6">Sac-22</strain>
    </source>
</reference>
<keyword evidence="2" id="KW-0813">Transport</keyword>
<dbReference type="Gene3D" id="2.40.30.170">
    <property type="match status" value="1"/>
</dbReference>
<dbReference type="PANTHER" id="PTHR30097:SF16">
    <property type="entry name" value="CATION EFFLUX SYSTEM (CZCB-LIKE)"/>
    <property type="match status" value="1"/>
</dbReference>
<dbReference type="NCBIfam" id="TIGR01730">
    <property type="entry name" value="RND_mfp"/>
    <property type="match status" value="1"/>
</dbReference>
<protein>
    <submittedName>
        <fullName evidence="5">Membrane fusion protein, cobalt-zinc-cadmium efflux system</fullName>
    </submittedName>
</protein>
<name>A0A1M7R400_9BURK</name>
<evidence type="ECO:0000259" key="4">
    <source>
        <dbReference type="Pfam" id="PF25954"/>
    </source>
</evidence>
<dbReference type="AlphaFoldDB" id="A0A1M7R400"/>
<dbReference type="Pfam" id="PF25917">
    <property type="entry name" value="BSH_RND"/>
    <property type="match status" value="1"/>
</dbReference>
<dbReference type="InterPro" id="IPR058625">
    <property type="entry name" value="MdtA-like_BSH"/>
</dbReference>
<feature type="domain" description="CusB-like beta-barrel" evidence="4">
    <location>
        <begin position="237"/>
        <end position="311"/>
    </location>
</feature>
<evidence type="ECO:0000313" key="6">
    <source>
        <dbReference type="Proteomes" id="UP000184339"/>
    </source>
</evidence>
<accession>A0A1M7R400</accession>
<evidence type="ECO:0000256" key="1">
    <source>
        <dbReference type="ARBA" id="ARBA00009477"/>
    </source>
</evidence>
<dbReference type="STRING" id="551987.SAMN05192549_11044"/>
<evidence type="ECO:0000313" key="5">
    <source>
        <dbReference type="EMBL" id="SHN39685.1"/>
    </source>
</evidence>
<dbReference type="RefSeq" id="WP_229255774.1">
    <property type="nucleotide sequence ID" value="NZ_FRCX01000010.1"/>
</dbReference>
<dbReference type="FunFam" id="2.40.30.170:FF:000010">
    <property type="entry name" value="Efflux RND transporter periplasmic adaptor subunit"/>
    <property type="match status" value="1"/>
</dbReference>
<evidence type="ECO:0000259" key="3">
    <source>
        <dbReference type="Pfam" id="PF25917"/>
    </source>
</evidence>
<dbReference type="InterPro" id="IPR051909">
    <property type="entry name" value="MFP_Cation_Efflux"/>
</dbReference>
<dbReference type="SUPFAM" id="SSF111369">
    <property type="entry name" value="HlyD-like secretion proteins"/>
    <property type="match status" value="1"/>
</dbReference>
<dbReference type="GO" id="GO:0022857">
    <property type="term" value="F:transmembrane transporter activity"/>
    <property type="evidence" value="ECO:0007669"/>
    <property type="project" value="InterPro"/>
</dbReference>
<feature type="domain" description="Multidrug resistance protein MdtA-like barrel-sandwich hybrid" evidence="3">
    <location>
        <begin position="89"/>
        <end position="231"/>
    </location>
</feature>